<dbReference type="InterPro" id="IPR002477">
    <property type="entry name" value="Peptidoglycan-bd-like"/>
</dbReference>
<dbReference type="RefSeq" id="WP_313767157.1">
    <property type="nucleotide sequence ID" value="NZ_BAAAVH010000020.1"/>
</dbReference>
<sequence>MRVMKRTAAVALSAALLAGAGVLAATNASAATVYGCQRYQSYQSAGGYSGYFASYGHYDGNTTVPVGGAFSYAALEAQCALRSLGYGVTADGYYGPKTQSAVAGFQSAHGLSPDGFVGPSTWPALRYYAADQRAGCGVVAAGAAPKASVAAVPMGC</sequence>
<dbReference type="Proteomes" id="UP001596067">
    <property type="component" value="Unassembled WGS sequence"/>
</dbReference>
<comment type="caution">
    <text evidence="3">The sequence shown here is derived from an EMBL/GenBank/DDBJ whole genome shotgun (WGS) entry which is preliminary data.</text>
</comment>
<dbReference type="SUPFAM" id="SSF47090">
    <property type="entry name" value="PGBD-like"/>
    <property type="match status" value="1"/>
</dbReference>
<feature type="signal peptide" evidence="1">
    <location>
        <begin position="1"/>
        <end position="30"/>
    </location>
</feature>
<feature type="domain" description="Peptidoglycan binding-like" evidence="2">
    <location>
        <begin position="76"/>
        <end position="125"/>
    </location>
</feature>
<keyword evidence="1" id="KW-0732">Signal</keyword>
<keyword evidence="4" id="KW-1185">Reference proteome</keyword>
<evidence type="ECO:0000313" key="4">
    <source>
        <dbReference type="Proteomes" id="UP001596067"/>
    </source>
</evidence>
<dbReference type="Gene3D" id="1.10.101.10">
    <property type="entry name" value="PGBD-like superfamily/PGBD"/>
    <property type="match status" value="1"/>
</dbReference>
<gene>
    <name evidence="3" type="ORF">ACFP0N_37795</name>
</gene>
<name>A0ABW1FCK2_9ACTN</name>
<proteinExistence type="predicted"/>
<reference evidence="4" key="1">
    <citation type="journal article" date="2019" name="Int. J. Syst. Evol. Microbiol.">
        <title>The Global Catalogue of Microorganisms (GCM) 10K type strain sequencing project: providing services to taxonomists for standard genome sequencing and annotation.</title>
        <authorList>
            <consortium name="The Broad Institute Genomics Platform"/>
            <consortium name="The Broad Institute Genome Sequencing Center for Infectious Disease"/>
            <person name="Wu L."/>
            <person name="Ma J."/>
        </authorList>
    </citation>
    <scope>NUCLEOTIDE SEQUENCE [LARGE SCALE GENOMIC DNA]</scope>
    <source>
        <strain evidence="4">CGMCC 4.1469</strain>
    </source>
</reference>
<dbReference type="InterPro" id="IPR036365">
    <property type="entry name" value="PGBD-like_sf"/>
</dbReference>
<organism evidence="3 4">
    <name type="scientific">Kitasatospora aburaviensis</name>
    <dbReference type="NCBI Taxonomy" id="67265"/>
    <lineage>
        <taxon>Bacteria</taxon>
        <taxon>Bacillati</taxon>
        <taxon>Actinomycetota</taxon>
        <taxon>Actinomycetes</taxon>
        <taxon>Kitasatosporales</taxon>
        <taxon>Streptomycetaceae</taxon>
        <taxon>Kitasatospora</taxon>
    </lineage>
</organism>
<evidence type="ECO:0000259" key="2">
    <source>
        <dbReference type="Pfam" id="PF01471"/>
    </source>
</evidence>
<dbReference type="InterPro" id="IPR036366">
    <property type="entry name" value="PGBDSf"/>
</dbReference>
<protein>
    <submittedName>
        <fullName evidence="3">Peptidoglycan-binding domain-containing protein</fullName>
    </submittedName>
</protein>
<dbReference type="EMBL" id="JBHSOD010000093">
    <property type="protein sequence ID" value="MFC5890723.1"/>
    <property type="molecule type" value="Genomic_DNA"/>
</dbReference>
<dbReference type="Pfam" id="PF01471">
    <property type="entry name" value="PG_binding_1"/>
    <property type="match status" value="1"/>
</dbReference>
<feature type="chain" id="PRO_5046950526" evidence="1">
    <location>
        <begin position="31"/>
        <end position="156"/>
    </location>
</feature>
<evidence type="ECO:0000256" key="1">
    <source>
        <dbReference type="SAM" id="SignalP"/>
    </source>
</evidence>
<accession>A0ABW1FCK2</accession>
<evidence type="ECO:0000313" key="3">
    <source>
        <dbReference type="EMBL" id="MFC5890723.1"/>
    </source>
</evidence>